<evidence type="ECO:0000313" key="10">
    <source>
        <dbReference type="EMBL" id="CDW83866.1"/>
    </source>
</evidence>
<feature type="region of interest" description="Disordered" evidence="7">
    <location>
        <begin position="297"/>
        <end position="376"/>
    </location>
</feature>
<dbReference type="SMART" id="SM00490">
    <property type="entry name" value="HELICc"/>
    <property type="match status" value="1"/>
</dbReference>
<dbReference type="SMART" id="SM00487">
    <property type="entry name" value="DEXDc"/>
    <property type="match status" value="1"/>
</dbReference>
<dbReference type="Pfam" id="PF00270">
    <property type="entry name" value="DEAD"/>
    <property type="match status" value="1"/>
</dbReference>
<dbReference type="PROSITE" id="PS51192">
    <property type="entry name" value="HELICASE_ATP_BIND_1"/>
    <property type="match status" value="1"/>
</dbReference>
<dbReference type="EC" id="5.6.2.4" evidence="5"/>
<dbReference type="GO" id="GO:0000724">
    <property type="term" value="P:double-strand break repair via homologous recombination"/>
    <property type="evidence" value="ECO:0007669"/>
    <property type="project" value="TreeGrafter"/>
</dbReference>
<dbReference type="GO" id="GO:0005524">
    <property type="term" value="F:ATP binding"/>
    <property type="evidence" value="ECO:0007669"/>
    <property type="project" value="UniProtKB-KW"/>
</dbReference>
<evidence type="ECO:0000313" key="11">
    <source>
        <dbReference type="Proteomes" id="UP000039865"/>
    </source>
</evidence>
<evidence type="ECO:0000256" key="6">
    <source>
        <dbReference type="SAM" id="Coils"/>
    </source>
</evidence>
<dbReference type="Proteomes" id="UP000039865">
    <property type="component" value="Unassembled WGS sequence"/>
</dbReference>
<feature type="region of interest" description="Disordered" evidence="7">
    <location>
        <begin position="15"/>
        <end position="55"/>
    </location>
</feature>
<dbReference type="InterPro" id="IPR001650">
    <property type="entry name" value="Helicase_C-like"/>
</dbReference>
<dbReference type="GO" id="GO:0009378">
    <property type="term" value="F:four-way junction helicase activity"/>
    <property type="evidence" value="ECO:0007669"/>
    <property type="project" value="TreeGrafter"/>
</dbReference>
<feature type="domain" description="Helicase ATP-binding" evidence="8">
    <location>
        <begin position="587"/>
        <end position="757"/>
    </location>
</feature>
<dbReference type="PANTHER" id="PTHR13710:SF108">
    <property type="entry name" value="ATP-DEPENDENT DNA HELICASE Q4"/>
    <property type="match status" value="1"/>
</dbReference>
<evidence type="ECO:0000259" key="9">
    <source>
        <dbReference type="PROSITE" id="PS51194"/>
    </source>
</evidence>
<dbReference type="GO" id="GO:0005694">
    <property type="term" value="C:chromosome"/>
    <property type="evidence" value="ECO:0007669"/>
    <property type="project" value="TreeGrafter"/>
</dbReference>
<dbReference type="GO" id="GO:0005634">
    <property type="term" value="C:nucleus"/>
    <property type="evidence" value="ECO:0007669"/>
    <property type="project" value="TreeGrafter"/>
</dbReference>
<evidence type="ECO:0000256" key="3">
    <source>
        <dbReference type="ARBA" id="ARBA00022840"/>
    </source>
</evidence>
<feature type="compositionally biased region" description="Polar residues" evidence="7">
    <location>
        <begin position="300"/>
        <end position="318"/>
    </location>
</feature>
<organism evidence="10 11">
    <name type="scientific">Stylonychia lemnae</name>
    <name type="common">Ciliate</name>
    <dbReference type="NCBI Taxonomy" id="5949"/>
    <lineage>
        <taxon>Eukaryota</taxon>
        <taxon>Sar</taxon>
        <taxon>Alveolata</taxon>
        <taxon>Ciliophora</taxon>
        <taxon>Intramacronucleata</taxon>
        <taxon>Spirotrichea</taxon>
        <taxon>Stichotrichia</taxon>
        <taxon>Sporadotrichida</taxon>
        <taxon>Oxytrichidae</taxon>
        <taxon>Stylonychinae</taxon>
        <taxon>Stylonychia</taxon>
    </lineage>
</organism>
<dbReference type="GO" id="GO:0005737">
    <property type="term" value="C:cytoplasm"/>
    <property type="evidence" value="ECO:0007669"/>
    <property type="project" value="TreeGrafter"/>
</dbReference>
<dbReference type="SUPFAM" id="SSF52540">
    <property type="entry name" value="P-loop containing nucleoside triphosphate hydrolases"/>
    <property type="match status" value="1"/>
</dbReference>
<dbReference type="InterPro" id="IPR027417">
    <property type="entry name" value="P-loop_NTPase"/>
</dbReference>
<reference evidence="10 11" key="1">
    <citation type="submission" date="2014-06" db="EMBL/GenBank/DDBJ databases">
        <authorList>
            <person name="Swart Estienne"/>
        </authorList>
    </citation>
    <scope>NUCLEOTIDE SEQUENCE [LARGE SCALE GENOMIC DNA]</scope>
    <source>
        <strain evidence="10 11">130c</strain>
    </source>
</reference>
<feature type="compositionally biased region" description="Basic residues" evidence="7">
    <location>
        <begin position="350"/>
        <end position="359"/>
    </location>
</feature>
<name>A0A078API3_STYLE</name>
<evidence type="ECO:0000256" key="2">
    <source>
        <dbReference type="ARBA" id="ARBA00022741"/>
    </source>
</evidence>
<feature type="coiled-coil region" evidence="6">
    <location>
        <begin position="519"/>
        <end position="546"/>
    </location>
</feature>
<evidence type="ECO:0000256" key="1">
    <source>
        <dbReference type="ARBA" id="ARBA00005446"/>
    </source>
</evidence>
<keyword evidence="2" id="KW-0547">Nucleotide-binding</keyword>
<dbReference type="PROSITE" id="PS51194">
    <property type="entry name" value="HELICASE_CTER"/>
    <property type="match status" value="1"/>
</dbReference>
<evidence type="ECO:0000259" key="8">
    <source>
        <dbReference type="PROSITE" id="PS51192"/>
    </source>
</evidence>
<dbReference type="GO" id="GO:0003676">
    <property type="term" value="F:nucleic acid binding"/>
    <property type="evidence" value="ECO:0007669"/>
    <property type="project" value="InterPro"/>
</dbReference>
<evidence type="ECO:0000256" key="5">
    <source>
        <dbReference type="ARBA" id="ARBA00034808"/>
    </source>
</evidence>
<evidence type="ECO:0000256" key="7">
    <source>
        <dbReference type="SAM" id="MobiDB-lite"/>
    </source>
</evidence>
<dbReference type="Pfam" id="PF00271">
    <property type="entry name" value="Helicase_C"/>
    <property type="match status" value="1"/>
</dbReference>
<keyword evidence="6" id="KW-0175">Coiled coil</keyword>
<dbReference type="InterPro" id="IPR014001">
    <property type="entry name" value="Helicase_ATP-bd"/>
</dbReference>
<dbReference type="InParanoid" id="A0A078API3"/>
<feature type="coiled-coil region" evidence="6">
    <location>
        <begin position="920"/>
        <end position="947"/>
    </location>
</feature>
<keyword evidence="3" id="KW-0067">ATP-binding</keyword>
<dbReference type="GO" id="GO:0043138">
    <property type="term" value="F:3'-5' DNA helicase activity"/>
    <property type="evidence" value="ECO:0007669"/>
    <property type="project" value="UniProtKB-EC"/>
</dbReference>
<keyword evidence="11" id="KW-1185">Reference proteome</keyword>
<sequence>MNSIIKKFQDRGIKSGHYVNPSKQNETIAQKNQTQASDAFSKQKSMTNAGSGVLTKQQIPNTAGLKAHQNPIMQKQQVGIPNISRKAVTSVDSRQPSKKQNQSMIPASKAVGKKKFNLDAMMYNPTDDLKIDNAATIFIEREKQHKVEKSYEEPSTAINEPEQNIENSIMQTFSRLNQRIASAQAKMAKNLPNKSKENANNNSENVSTFNDQTLKVPGYQSFHNADQLINTADHSDIKNTQKTLFNSNFGNSDSTNLMSSAQQSAQTRPSISNQMTTPSDNYQTSQFTLNILGESGKASAKNNQETPKQFNQNPSKLTKIQETDEEGNRMSILPSKKRPSIVPSTGKKAPSVKKAKVKSTKQTDKQANIEGNEEKKSNTIMDKMKTQVDKLKESKPISKNPSNTQQRTNFVKMNMNNYKPRMRGGAFQNKMMAKKKNYLKFNERMKKKLMIENAKHRDQVNAYGGLGKVGLDHQGGTKEMVDAEGNAIEDLVPGFSTSALKYVRKLKQLSEIDINEDDENLLIDDLEQMKADLEKIDEDIKEDIVEVSSDFDKPLYKIPSSDEEYQKILKERFGHETFKAGQLEAIKILLEKKQNALVVLATGGGKSLVYQYVSMFLQGLVLIVTPLISLMTDQLGKLPDFLPGASLNSQQNYQLKKEVIKAIQDKHIKILFISPEKFFIEDFSKYNRKIAMVCVDEIHCASEWSHNFRPAYLKLHDMIKEKVSNQQDNCVVMGLTATATKATQRSVCKIFDVKYPDHIVTEANLSRMNLSLSITRDQDKLKSLLALLASNSFKKLTSILIFATHKGTCERLASHLNIRVLVCTIAFSMGIDKSDIQSVIHYDMPKSIENYVQEIGRAGRDGKLARCHLFLCNEDFYLIRRLILTDILDNQNALKLTNKIVVEFKKTLLKIINPTLAKSKKRKLKSISGAEEKHDQLIEEFEHEEEIKNYYEGSENDAKKIYPSSIKQIENPDRVYLFLDIKDTLEMLDLKKEVVLTMLNSLEKLTDEKKFFRLEGILPEKIGLRFHNKRPEQMAKDNSFIRKFMEIAKEHQGVYNVSTQRLAYELNMNPFQIPKILFSLQNTEHGDISYDTDQDSFVLRLQHIPSGGSTFDLSQDMLTETRRIERNMIQKLNCMYFVARKVSLPSVEYMLKKEKQEDSMDMYKAYSQQLNDLINLYFGIEQEENMEIQIAGSEQERNLMMPLLYIDSHRDKANVEVITYSRIQQFQSEIKQVLKEFYDQNPGQIDGNDRLKPLDIVKILMGIYSDRSNVKRFANNSRVWAKLQEYDYEDVFKVAIATVNQYYLDVLSGNGSSKIDMMPKDIIEGEASKKRKLN</sequence>
<accession>A0A078API3</accession>
<feature type="region of interest" description="Disordered" evidence="7">
    <location>
        <begin position="248"/>
        <end position="280"/>
    </location>
</feature>
<dbReference type="InterPro" id="IPR011545">
    <property type="entry name" value="DEAD/DEAH_box_helicase_dom"/>
</dbReference>
<protein>
    <recommendedName>
        <fullName evidence="5">DNA 3'-5' helicase</fullName>
        <ecNumber evidence="5">5.6.2.4</ecNumber>
    </recommendedName>
</protein>
<dbReference type="EMBL" id="CCKQ01012258">
    <property type="protein sequence ID" value="CDW83866.1"/>
    <property type="molecule type" value="Genomic_DNA"/>
</dbReference>
<evidence type="ECO:0000256" key="4">
    <source>
        <dbReference type="ARBA" id="ARBA00034617"/>
    </source>
</evidence>
<feature type="compositionally biased region" description="Polar residues" evidence="7">
    <location>
        <begin position="21"/>
        <end position="55"/>
    </location>
</feature>
<dbReference type="OrthoDB" id="10261556at2759"/>
<comment type="catalytic activity">
    <reaction evidence="4">
        <text>Couples ATP hydrolysis with the unwinding of duplex DNA by translocating in the 3'-5' direction.</text>
        <dbReference type="EC" id="5.6.2.4"/>
    </reaction>
</comment>
<feature type="domain" description="Helicase C-terminal" evidence="9">
    <location>
        <begin position="754"/>
        <end position="908"/>
    </location>
</feature>
<feature type="compositionally biased region" description="Basic and acidic residues" evidence="7">
    <location>
        <begin position="319"/>
        <end position="328"/>
    </location>
</feature>
<dbReference type="Gene3D" id="3.40.50.300">
    <property type="entry name" value="P-loop containing nucleotide triphosphate hydrolases"/>
    <property type="match status" value="2"/>
</dbReference>
<proteinExistence type="inferred from homology"/>
<gene>
    <name evidence="10" type="primary">Contig6660.g7128</name>
    <name evidence="10" type="ORF">STYLEM_12918</name>
</gene>
<comment type="similarity">
    <text evidence="1">Belongs to the helicase family. RecQ subfamily.</text>
</comment>
<dbReference type="PANTHER" id="PTHR13710">
    <property type="entry name" value="DNA HELICASE RECQ FAMILY MEMBER"/>
    <property type="match status" value="1"/>
</dbReference>